<dbReference type="InterPro" id="IPR003869">
    <property type="entry name" value="Polysac_CapD-like"/>
</dbReference>
<keyword evidence="2" id="KW-0472">Membrane</keyword>
<feature type="transmembrane region" description="Helical" evidence="2">
    <location>
        <begin position="112"/>
        <end position="131"/>
    </location>
</feature>
<feature type="transmembrane region" description="Helical" evidence="2">
    <location>
        <begin position="78"/>
        <end position="106"/>
    </location>
</feature>
<dbReference type="SUPFAM" id="SSF51735">
    <property type="entry name" value="NAD(P)-binding Rossmann-fold domains"/>
    <property type="match status" value="2"/>
</dbReference>
<proteinExistence type="inferred from homology"/>
<gene>
    <name evidence="4" type="ORF">JJB07_21905</name>
</gene>
<evidence type="ECO:0000259" key="3">
    <source>
        <dbReference type="Pfam" id="PF02719"/>
    </source>
</evidence>
<dbReference type="InterPro" id="IPR036291">
    <property type="entry name" value="NAD(P)-bd_dom_sf"/>
</dbReference>
<feature type="transmembrane region" description="Helical" evidence="2">
    <location>
        <begin position="7"/>
        <end position="29"/>
    </location>
</feature>
<dbReference type="Pfam" id="PF02719">
    <property type="entry name" value="Polysacc_synt_2"/>
    <property type="match status" value="1"/>
</dbReference>
<name>A0ABS1JG40_9BACL</name>
<dbReference type="Pfam" id="PF13727">
    <property type="entry name" value="CoA_binding_3"/>
    <property type="match status" value="1"/>
</dbReference>
<sequence length="634" mass="71029">MSYRMRWCLLGVLDAFVVSTVIVLVYFNLLDFSVAESDHELLRSLPYVCGLYILVTLVAFSAFGVYRKIWEYASIGEFYLLFSATTVVGAVVFAINSIISNLWALYVVPRPIYLFIWVLATIALLGMRIGWRLLRTSLLKTNEGDRILIVGAGSGGALLARELKQVHHVKGHPVAFIDDDRSKHGLHVMGVPVVGDRHSIPAVVEKRNIQQIIIAMPSLHSEEIAKIINICRETSAKVKTLPRISDFLSDKAPIHQVRDIRLEDLLGREPVKVDLAGIAEYLRGQVVLVTGAGGSIGSELCRQIVKFAPAKLLLLGHGENSIYEIELELRNNHPEIHLETLIADIQDRKRIEQVFQTFEPSVVFHAAAHKHVPLMERNPAEAIKNNVLGTQNVAECSHLFGVSKFVLISSDKAVNPTSVMGVTKRVAEMIIQSLDRVSDTKFVAVRFGNVLGSRGSVIPIFQRQIREGGPVTVTHPEMVRYFMTIPEASQLVIQAGAFAEGGEIFILDMGQPVKIVDLARAVIQLSGLKPDVDIPVEFTGIRPGEKLFEELLMNEEGLNPTRHDRIFYGNPVDFDVHNLHQRMEQLKELSFAENEQERNDLYIRYYLGVLVPTYKCDADKRVQIERLIPELMKL</sequence>
<feature type="domain" description="Polysaccharide biosynthesis protein CapD-like" evidence="3">
    <location>
        <begin position="287"/>
        <end position="568"/>
    </location>
</feature>
<accession>A0ABS1JG40</accession>
<dbReference type="RefSeq" id="WP_201638248.1">
    <property type="nucleotide sequence ID" value="NZ_JAEQNB010000009.1"/>
</dbReference>
<dbReference type="Gene3D" id="3.40.50.720">
    <property type="entry name" value="NAD(P)-binding Rossmann-like Domain"/>
    <property type="match status" value="2"/>
</dbReference>
<keyword evidence="2" id="KW-1133">Transmembrane helix</keyword>
<evidence type="ECO:0000256" key="2">
    <source>
        <dbReference type="SAM" id="Phobius"/>
    </source>
</evidence>
<organism evidence="4 5">
    <name type="scientific">Tumebacillus amylolyticus</name>
    <dbReference type="NCBI Taxonomy" id="2801339"/>
    <lineage>
        <taxon>Bacteria</taxon>
        <taxon>Bacillati</taxon>
        <taxon>Bacillota</taxon>
        <taxon>Bacilli</taxon>
        <taxon>Bacillales</taxon>
        <taxon>Alicyclobacillaceae</taxon>
        <taxon>Tumebacillus</taxon>
    </lineage>
</organism>
<dbReference type="InterPro" id="IPR051203">
    <property type="entry name" value="Polysaccharide_Synthase-Rel"/>
</dbReference>
<feature type="transmembrane region" description="Helical" evidence="2">
    <location>
        <begin position="44"/>
        <end position="66"/>
    </location>
</feature>
<keyword evidence="5" id="KW-1185">Reference proteome</keyword>
<evidence type="ECO:0000313" key="4">
    <source>
        <dbReference type="EMBL" id="MBL0389252.1"/>
    </source>
</evidence>
<protein>
    <submittedName>
        <fullName evidence="4">Polysaccharide biosynthesis protein</fullName>
    </submittedName>
</protein>
<dbReference type="Proteomes" id="UP000602284">
    <property type="component" value="Unassembled WGS sequence"/>
</dbReference>
<dbReference type="PANTHER" id="PTHR43318">
    <property type="entry name" value="UDP-N-ACETYLGLUCOSAMINE 4,6-DEHYDRATASE"/>
    <property type="match status" value="1"/>
</dbReference>
<reference evidence="4 5" key="1">
    <citation type="submission" date="2021-01" db="EMBL/GenBank/DDBJ databases">
        <title>Tumebacillus sp. strain ITR2 16S ribosomal RNA gene Genome sequencing and assembly.</title>
        <authorList>
            <person name="Kang M."/>
        </authorList>
    </citation>
    <scope>NUCLEOTIDE SEQUENCE [LARGE SCALE GENOMIC DNA]</scope>
    <source>
        <strain evidence="4 5">ITR2</strain>
    </source>
</reference>
<keyword evidence="2" id="KW-0812">Transmembrane</keyword>
<dbReference type="EMBL" id="JAEQNB010000009">
    <property type="protein sequence ID" value="MBL0389252.1"/>
    <property type="molecule type" value="Genomic_DNA"/>
</dbReference>
<evidence type="ECO:0000313" key="5">
    <source>
        <dbReference type="Proteomes" id="UP000602284"/>
    </source>
</evidence>
<comment type="caution">
    <text evidence="4">The sequence shown here is derived from an EMBL/GenBank/DDBJ whole genome shotgun (WGS) entry which is preliminary data.</text>
</comment>
<dbReference type="PANTHER" id="PTHR43318:SF1">
    <property type="entry name" value="POLYSACCHARIDE BIOSYNTHESIS PROTEIN EPSC-RELATED"/>
    <property type="match status" value="1"/>
</dbReference>
<comment type="similarity">
    <text evidence="1">Belongs to the polysaccharide synthase family.</text>
</comment>
<evidence type="ECO:0000256" key="1">
    <source>
        <dbReference type="ARBA" id="ARBA00007430"/>
    </source>
</evidence>
<dbReference type="CDD" id="cd05237">
    <property type="entry name" value="UDP_invert_4-6DH_SDR_e"/>
    <property type="match status" value="1"/>
</dbReference>